<keyword evidence="3 4" id="KW-0964">Secreted</keyword>
<keyword evidence="6" id="KW-1185">Reference proteome</keyword>
<name>A0A976FKH4_BRELC</name>
<protein>
    <recommendedName>
        <fullName evidence="4">RxLR effector protein</fullName>
    </recommendedName>
</protein>
<dbReference type="AlphaFoldDB" id="A0A976FKH4"/>
<feature type="chain" id="PRO_5044953458" description="RxLR effector protein" evidence="4">
    <location>
        <begin position="24"/>
        <end position="130"/>
    </location>
</feature>
<evidence type="ECO:0000256" key="2">
    <source>
        <dbReference type="ARBA" id="ARBA00010400"/>
    </source>
</evidence>
<feature type="signal peptide" evidence="4">
    <location>
        <begin position="1"/>
        <end position="23"/>
    </location>
</feature>
<comment type="subcellular location">
    <subcellularLocation>
        <location evidence="1 4">Secreted</location>
    </subcellularLocation>
</comment>
<evidence type="ECO:0000256" key="1">
    <source>
        <dbReference type="ARBA" id="ARBA00004613"/>
    </source>
</evidence>
<proteinExistence type="inferred from homology"/>
<dbReference type="Proteomes" id="UP000294530">
    <property type="component" value="Unassembled WGS sequence"/>
</dbReference>
<comment type="domain">
    <text evidence="4">The RxLR-dEER motif acts to carry the protein into the host cell cytoplasm through binding to cell surface phosphatidylinositol-3-phosphate.</text>
</comment>
<evidence type="ECO:0000313" key="6">
    <source>
        <dbReference type="Proteomes" id="UP000294530"/>
    </source>
</evidence>
<comment type="caution">
    <text evidence="5">The sequence shown here is derived from an EMBL/GenBank/DDBJ whole genome shotgun (WGS) entry which is preliminary data.</text>
</comment>
<comment type="similarity">
    <text evidence="2 4">Belongs to the RxLR effector family.</text>
</comment>
<evidence type="ECO:0000256" key="4">
    <source>
        <dbReference type="RuleBase" id="RU367124"/>
    </source>
</evidence>
<dbReference type="Pfam" id="PF16810">
    <property type="entry name" value="RXLR"/>
    <property type="match status" value="1"/>
</dbReference>
<accession>A0A976FKH4</accession>
<dbReference type="InterPro" id="IPR031825">
    <property type="entry name" value="RXLR"/>
</dbReference>
<gene>
    <name evidence="5" type="ORF">CCR75_003745</name>
</gene>
<keyword evidence="4" id="KW-0732">Signal</keyword>
<organism evidence="5 6">
    <name type="scientific">Bremia lactucae</name>
    <name type="common">Lettuce downy mildew</name>
    <dbReference type="NCBI Taxonomy" id="4779"/>
    <lineage>
        <taxon>Eukaryota</taxon>
        <taxon>Sar</taxon>
        <taxon>Stramenopiles</taxon>
        <taxon>Oomycota</taxon>
        <taxon>Peronosporomycetes</taxon>
        <taxon>Peronosporales</taxon>
        <taxon>Peronosporaceae</taxon>
        <taxon>Bremia</taxon>
    </lineage>
</organism>
<dbReference type="KEGG" id="blac:94347509"/>
<comment type="function">
    <text evidence="4">Effector that suppresses plant defense responses during pathogen infection.</text>
</comment>
<dbReference type="EMBL" id="SHOA02000016">
    <property type="protein sequence ID" value="TDH68495.1"/>
    <property type="molecule type" value="Genomic_DNA"/>
</dbReference>
<reference evidence="5 6" key="1">
    <citation type="journal article" date="2021" name="Genome Biol.">
        <title>AFLAP: assembly-free linkage analysis pipeline using k-mers from genome sequencing data.</title>
        <authorList>
            <person name="Fletcher K."/>
            <person name="Zhang L."/>
            <person name="Gil J."/>
            <person name="Han R."/>
            <person name="Cavanaugh K."/>
            <person name="Michelmore R."/>
        </authorList>
    </citation>
    <scope>NUCLEOTIDE SEQUENCE [LARGE SCALE GENOMIC DNA]</scope>
    <source>
        <strain evidence="5 6">SF5</strain>
    </source>
</reference>
<evidence type="ECO:0000313" key="5">
    <source>
        <dbReference type="EMBL" id="TDH68495.1"/>
    </source>
</evidence>
<dbReference type="GeneID" id="94347509"/>
<sequence length="130" mass="14472">MRFAFVVFVTAAAICASLETISAQKDAEHDTFLAATTTTRSLKEDNGAVSNSRPLRFGVVGSNQSESMPDGVDLGEDSYMDTVYFKLWRLHDKLPGEVYNDLFGTMDPASAAQNPGYGRYLRYVRYCEKH</sequence>
<evidence type="ECO:0000256" key="3">
    <source>
        <dbReference type="ARBA" id="ARBA00022525"/>
    </source>
</evidence>
<dbReference type="RefSeq" id="XP_067817994.1">
    <property type="nucleotide sequence ID" value="XM_067961838.1"/>
</dbReference>